<comment type="caution">
    <text evidence="6">The sequence shown here is derived from an EMBL/GenBank/DDBJ whole genome shotgun (WGS) entry which is preliminary data.</text>
</comment>
<keyword evidence="4" id="KW-0472">Membrane</keyword>
<reference evidence="6" key="1">
    <citation type="submission" date="2022-12" db="EMBL/GenBank/DDBJ databases">
        <authorList>
            <person name="Petersen C."/>
        </authorList>
    </citation>
    <scope>NUCLEOTIDE SEQUENCE</scope>
    <source>
        <strain evidence="6">IBT 16125</strain>
    </source>
</reference>
<dbReference type="PROSITE" id="PS50002">
    <property type="entry name" value="SH3"/>
    <property type="match status" value="1"/>
</dbReference>
<feature type="compositionally biased region" description="Polar residues" evidence="3">
    <location>
        <begin position="435"/>
        <end position="444"/>
    </location>
</feature>
<evidence type="ECO:0000256" key="3">
    <source>
        <dbReference type="SAM" id="MobiDB-lite"/>
    </source>
</evidence>
<dbReference type="RefSeq" id="XP_056762340.1">
    <property type="nucleotide sequence ID" value="XM_056913491.1"/>
</dbReference>
<dbReference type="InterPro" id="IPR036028">
    <property type="entry name" value="SH3-like_dom_sf"/>
</dbReference>
<evidence type="ECO:0000259" key="5">
    <source>
        <dbReference type="PROSITE" id="PS50002"/>
    </source>
</evidence>
<gene>
    <name evidence="6" type="ORF">N7458_010109</name>
</gene>
<feature type="region of interest" description="Disordered" evidence="3">
    <location>
        <begin position="429"/>
        <end position="456"/>
    </location>
</feature>
<name>A0AAD6BYC2_9EURO</name>
<evidence type="ECO:0000256" key="4">
    <source>
        <dbReference type="SAM" id="Phobius"/>
    </source>
</evidence>
<evidence type="ECO:0000313" key="7">
    <source>
        <dbReference type="Proteomes" id="UP001213681"/>
    </source>
</evidence>
<keyword evidence="4" id="KW-1133">Transmembrane helix</keyword>
<evidence type="ECO:0000256" key="2">
    <source>
        <dbReference type="PROSITE-ProRule" id="PRU00192"/>
    </source>
</evidence>
<dbReference type="GeneID" id="81603734"/>
<feature type="transmembrane region" description="Helical" evidence="4">
    <location>
        <begin position="171"/>
        <end position="194"/>
    </location>
</feature>
<feature type="compositionally biased region" description="Polar residues" evidence="3">
    <location>
        <begin position="21"/>
        <end position="39"/>
    </location>
</feature>
<dbReference type="AlphaFoldDB" id="A0AAD6BYC2"/>
<evidence type="ECO:0000313" key="6">
    <source>
        <dbReference type="EMBL" id="KAJ5439111.1"/>
    </source>
</evidence>
<proteinExistence type="predicted"/>
<feature type="region of interest" description="Disordered" evidence="3">
    <location>
        <begin position="1"/>
        <end position="111"/>
    </location>
</feature>
<dbReference type="EMBL" id="JAPVEA010000008">
    <property type="protein sequence ID" value="KAJ5439111.1"/>
    <property type="molecule type" value="Genomic_DNA"/>
</dbReference>
<organism evidence="6 7">
    <name type="scientific">Penicillium daleae</name>
    <dbReference type="NCBI Taxonomy" id="63821"/>
    <lineage>
        <taxon>Eukaryota</taxon>
        <taxon>Fungi</taxon>
        <taxon>Dikarya</taxon>
        <taxon>Ascomycota</taxon>
        <taxon>Pezizomycotina</taxon>
        <taxon>Eurotiomycetes</taxon>
        <taxon>Eurotiomycetidae</taxon>
        <taxon>Eurotiales</taxon>
        <taxon>Aspergillaceae</taxon>
        <taxon>Penicillium</taxon>
    </lineage>
</organism>
<dbReference type="Proteomes" id="UP001213681">
    <property type="component" value="Unassembled WGS sequence"/>
</dbReference>
<dbReference type="SUPFAM" id="SSF50044">
    <property type="entry name" value="SH3-domain"/>
    <property type="match status" value="1"/>
</dbReference>
<protein>
    <recommendedName>
        <fullName evidence="5">SH3 domain-containing protein</fullName>
    </recommendedName>
</protein>
<dbReference type="Gene3D" id="2.30.30.40">
    <property type="entry name" value="SH3 Domains"/>
    <property type="match status" value="1"/>
</dbReference>
<dbReference type="InterPro" id="IPR001452">
    <property type="entry name" value="SH3_domain"/>
</dbReference>
<feature type="compositionally biased region" description="Polar residues" evidence="3">
    <location>
        <begin position="79"/>
        <end position="94"/>
    </location>
</feature>
<feature type="domain" description="SH3" evidence="5">
    <location>
        <begin position="375"/>
        <end position="436"/>
    </location>
</feature>
<keyword evidence="7" id="KW-1185">Reference proteome</keyword>
<sequence>MIHDVRLPQPTQPSPTPVVTANPNSMNPKSVWGKQTSLETQDDGQYHPNQQAFGEEPNPLNSAKLNGYFDSQSKKGGVQANQQTTSAQTESTPGSHDLESPQAAGPSSQQVNWPGYASSLTAIVIPTAAPIQQESLISSSPTALAAATGLAAVSALPNHPAQGRSGTSMRAAAIALSVIVALAIIGALILLPLFRKRRSLQKALANQQNNSETAITTQGVDLSSLQPHGEKPMPLISGRFGPGIKKFIRLPCSVFNHVVNRIRRAPTDHDTELEKDVYSVPKLSTPTLAGSSIYTTRSISDAGSVERSKSPVASINEQSDRLSAVHIDSSDYKMTEEQPELLLPTRTESKEPHGVYGAASLENPSIGNLLAASPLINNVHVVEMDFVPSRDGQLELHTGQLLGISQVFDNGWALGVRLDRPEAGLVPRSHLSARPSRQQVQCSGSDDRRGSKRYSLPRQSIGVLSSRFYSFFSKLEQQPQNASHV</sequence>
<evidence type="ECO:0000256" key="1">
    <source>
        <dbReference type="ARBA" id="ARBA00022443"/>
    </source>
</evidence>
<accession>A0AAD6BYC2</accession>
<keyword evidence="4" id="KW-0812">Transmembrane</keyword>
<keyword evidence="1 2" id="KW-0728">SH3 domain</keyword>
<reference evidence="6" key="2">
    <citation type="journal article" date="2023" name="IMA Fungus">
        <title>Comparative genomic study of the Penicillium genus elucidates a diverse pangenome and 15 lateral gene transfer events.</title>
        <authorList>
            <person name="Petersen C."/>
            <person name="Sorensen T."/>
            <person name="Nielsen M.R."/>
            <person name="Sondergaard T.E."/>
            <person name="Sorensen J.L."/>
            <person name="Fitzpatrick D.A."/>
            <person name="Frisvad J.C."/>
            <person name="Nielsen K.L."/>
        </authorList>
    </citation>
    <scope>NUCLEOTIDE SEQUENCE</scope>
    <source>
        <strain evidence="6">IBT 16125</strain>
    </source>
</reference>